<evidence type="ECO:0000256" key="6">
    <source>
        <dbReference type="SAM" id="SignalP"/>
    </source>
</evidence>
<evidence type="ECO:0000256" key="1">
    <source>
        <dbReference type="ARBA" id="ARBA00022617"/>
    </source>
</evidence>
<dbReference type="InterPro" id="IPR051395">
    <property type="entry name" value="Cytochrome_c_Peroxidase/MauG"/>
</dbReference>
<reference evidence="8 9" key="1">
    <citation type="submission" date="2015-12" db="EMBL/GenBank/DDBJ databases">
        <title>Complete genome sequence of a multi-drug resistant strain Acidovorax sp. 12322-1.</title>
        <authorList>
            <person name="Ming D."/>
            <person name="Wang M."/>
            <person name="Hu S."/>
            <person name="Zhou Y."/>
            <person name="Jiang T."/>
        </authorList>
    </citation>
    <scope>NUCLEOTIDE SEQUENCE [LARGE SCALE GENOMIC DNA]</scope>
    <source>
        <strain evidence="8 9">12322-1</strain>
    </source>
</reference>
<feature type="signal peptide" evidence="6">
    <location>
        <begin position="1"/>
        <end position="18"/>
    </location>
</feature>
<feature type="chain" id="PRO_5006939078" evidence="6">
    <location>
        <begin position="19"/>
        <end position="491"/>
    </location>
</feature>
<evidence type="ECO:0000259" key="7">
    <source>
        <dbReference type="PROSITE" id="PS51007"/>
    </source>
</evidence>
<dbReference type="GO" id="GO:0004130">
    <property type="term" value="F:cytochrome-c peroxidase activity"/>
    <property type="evidence" value="ECO:0007669"/>
    <property type="project" value="TreeGrafter"/>
</dbReference>
<dbReference type="PROSITE" id="PS51257">
    <property type="entry name" value="PROKAR_LIPOPROTEIN"/>
    <property type="match status" value="1"/>
</dbReference>
<feature type="domain" description="Cytochrome c" evidence="7">
    <location>
        <begin position="355"/>
        <end position="491"/>
    </location>
</feature>
<keyword evidence="6" id="KW-0732">Signal</keyword>
<evidence type="ECO:0000313" key="8">
    <source>
        <dbReference type="EMBL" id="KUF42441.1"/>
    </source>
</evidence>
<dbReference type="AlphaFoldDB" id="A0A0W7Z4V9"/>
<evidence type="ECO:0000256" key="5">
    <source>
        <dbReference type="SAM" id="MobiDB-lite"/>
    </source>
</evidence>
<dbReference type="Pfam" id="PF06537">
    <property type="entry name" value="DHOR"/>
    <property type="match status" value="1"/>
</dbReference>
<dbReference type="SUPFAM" id="SSF46626">
    <property type="entry name" value="Cytochrome c"/>
    <property type="match status" value="1"/>
</dbReference>
<protein>
    <submittedName>
        <fullName evidence="8">Thiol oxidoreductase</fullName>
    </submittedName>
</protein>
<dbReference type="Proteomes" id="UP000053300">
    <property type="component" value="Unassembled WGS sequence"/>
</dbReference>
<name>A0A0W7Z4V9_9BURK</name>
<dbReference type="InterPro" id="IPR009056">
    <property type="entry name" value="Cyt_c-like_dom"/>
</dbReference>
<gene>
    <name evidence="8" type="ORF">AS359_12170</name>
</gene>
<evidence type="ECO:0000256" key="4">
    <source>
        <dbReference type="PROSITE-ProRule" id="PRU00433"/>
    </source>
</evidence>
<evidence type="ECO:0000256" key="2">
    <source>
        <dbReference type="ARBA" id="ARBA00022723"/>
    </source>
</evidence>
<accession>A0A0W7Z4V9</accession>
<dbReference type="PANTHER" id="PTHR30600:SF4">
    <property type="entry name" value="CYTOCHROME C DOMAIN-CONTAINING PROTEIN"/>
    <property type="match status" value="1"/>
</dbReference>
<organism evidence="8 9">
    <name type="scientific">Comamonas kerstersii</name>
    <dbReference type="NCBI Taxonomy" id="225992"/>
    <lineage>
        <taxon>Bacteria</taxon>
        <taxon>Pseudomonadati</taxon>
        <taxon>Pseudomonadota</taxon>
        <taxon>Betaproteobacteria</taxon>
        <taxon>Burkholderiales</taxon>
        <taxon>Comamonadaceae</taxon>
        <taxon>Comamonas</taxon>
    </lineage>
</organism>
<dbReference type="InterPro" id="IPR036909">
    <property type="entry name" value="Cyt_c-like_dom_sf"/>
</dbReference>
<dbReference type="Gene3D" id="1.10.760.10">
    <property type="entry name" value="Cytochrome c-like domain"/>
    <property type="match status" value="1"/>
</dbReference>
<dbReference type="GO" id="GO:0020037">
    <property type="term" value="F:heme binding"/>
    <property type="evidence" value="ECO:0007669"/>
    <property type="project" value="InterPro"/>
</dbReference>
<dbReference type="PIRSF" id="PIRSF028099">
    <property type="entry name" value="DUF1111"/>
    <property type="match status" value="1"/>
</dbReference>
<keyword evidence="1 4" id="KW-0349">Heme</keyword>
<dbReference type="GO" id="GO:0046872">
    <property type="term" value="F:metal ion binding"/>
    <property type="evidence" value="ECO:0007669"/>
    <property type="project" value="UniProtKB-KW"/>
</dbReference>
<feature type="region of interest" description="Disordered" evidence="5">
    <location>
        <begin position="25"/>
        <end position="51"/>
    </location>
</feature>
<keyword evidence="3 4" id="KW-0408">Iron</keyword>
<keyword evidence="2 4" id="KW-0479">Metal-binding</keyword>
<dbReference type="STRING" id="225992.B5M06_04440"/>
<dbReference type="GO" id="GO:0009055">
    <property type="term" value="F:electron transfer activity"/>
    <property type="evidence" value="ECO:0007669"/>
    <property type="project" value="InterPro"/>
</dbReference>
<dbReference type="PROSITE" id="PS51007">
    <property type="entry name" value="CYTC"/>
    <property type="match status" value="1"/>
</dbReference>
<keyword evidence="9" id="KW-1185">Reference proteome</keyword>
<evidence type="ECO:0000313" key="9">
    <source>
        <dbReference type="Proteomes" id="UP000053300"/>
    </source>
</evidence>
<proteinExistence type="predicted"/>
<comment type="caution">
    <text evidence="8">The sequence shown here is derived from an EMBL/GenBank/DDBJ whole genome shotgun (WGS) entry which is preliminary data.</text>
</comment>
<evidence type="ECO:0000256" key="3">
    <source>
        <dbReference type="ARBA" id="ARBA00023004"/>
    </source>
</evidence>
<feature type="compositionally biased region" description="Low complexity" evidence="5">
    <location>
        <begin position="25"/>
        <end position="38"/>
    </location>
</feature>
<dbReference type="InterPro" id="IPR010538">
    <property type="entry name" value="DHOR"/>
</dbReference>
<dbReference type="EMBL" id="LPXH01000014">
    <property type="protein sequence ID" value="KUF42441.1"/>
    <property type="molecule type" value="Genomic_DNA"/>
</dbReference>
<dbReference type="PANTHER" id="PTHR30600">
    <property type="entry name" value="CYTOCHROME C PEROXIDASE-RELATED"/>
    <property type="match status" value="1"/>
</dbReference>
<sequence length="491" mass="52760">MKHLPVHMTLLASALILAGCSAQQSSDSNSNSSSTPSQLFAPPDADALPGGNTTVYSNGRNAFSLPAANLNDAERTRFAVGNSFFKRNWVQAPASTTARDGLGPHFLARSCGGCHVQDGRAQPPDFHNPLTPQPFAGLLIRLSVPGTDTHGGPKHEPVYGDQFNTMGINGVKGEGQLKISYETVHGHYADGTAYTLEKPIYHFEELGYGPMAADFMFSPRIAPQVIGLGLLEAIPESEILANAAAQAATAGPIKGQANYVWDAYGQRMMLGRFGWKANVASLAHQTAAAFHGDIGITSKHFPQQTCTAAQADCLAAPNGNAPGKDGVEIEDYVLDDVIFYQATLAPPARRNPKDEQVLRGQALFHAAQCAQCHRPSYQTGEALFPSLSSQALSNQTITPYTDLLLHDMGEALADGRPDFAANGRQWRTPPLWGVGLLPAVNKHHRLLHDGRARGVAEAILWHGGEAEQAKEHFRHLSAQDREALVKFVESL</sequence>